<evidence type="ECO:0000313" key="2">
    <source>
        <dbReference type="Proteomes" id="UP001283361"/>
    </source>
</evidence>
<name>A0AAE1AK84_9GAST</name>
<protein>
    <submittedName>
        <fullName evidence="1">Uncharacterized protein</fullName>
    </submittedName>
</protein>
<dbReference type="EMBL" id="JAWDGP010001698">
    <property type="protein sequence ID" value="KAK3789055.1"/>
    <property type="molecule type" value="Genomic_DNA"/>
</dbReference>
<gene>
    <name evidence="1" type="ORF">RRG08_063771</name>
</gene>
<evidence type="ECO:0000313" key="1">
    <source>
        <dbReference type="EMBL" id="KAK3789055.1"/>
    </source>
</evidence>
<proteinExistence type="predicted"/>
<dbReference type="AlphaFoldDB" id="A0AAE1AK84"/>
<sequence length="192" mass="22084">MERGVKVSEKMDERVRVNPESQHDLHWLDVRGSWDGRIVVRRNLCRKEINRIRNFSVLIYENPLFNSGGRFDLPVIFADVDSETVYPDSGRGQRLDIKLSEVKMTIILRVALNLIDRAAQDETTVEARRIREKHFNQTKEEEGFNPNSPLYQTVDKPVSLPCHSLARAEICRFVLTPGLNTDLPLAPCTQEV</sequence>
<dbReference type="Proteomes" id="UP001283361">
    <property type="component" value="Unassembled WGS sequence"/>
</dbReference>
<keyword evidence="2" id="KW-1185">Reference proteome</keyword>
<reference evidence="1" key="1">
    <citation type="journal article" date="2023" name="G3 (Bethesda)">
        <title>A reference genome for the long-term kleptoplast-retaining sea slug Elysia crispata morphotype clarki.</title>
        <authorList>
            <person name="Eastman K.E."/>
            <person name="Pendleton A.L."/>
            <person name="Shaikh M.A."/>
            <person name="Suttiyut T."/>
            <person name="Ogas R."/>
            <person name="Tomko P."/>
            <person name="Gavelis G."/>
            <person name="Widhalm J.R."/>
            <person name="Wisecaver J.H."/>
        </authorList>
    </citation>
    <scope>NUCLEOTIDE SEQUENCE</scope>
    <source>
        <strain evidence="1">ECLA1</strain>
    </source>
</reference>
<accession>A0AAE1AK84</accession>
<comment type="caution">
    <text evidence="1">The sequence shown here is derived from an EMBL/GenBank/DDBJ whole genome shotgun (WGS) entry which is preliminary data.</text>
</comment>
<organism evidence="1 2">
    <name type="scientific">Elysia crispata</name>
    <name type="common">lettuce slug</name>
    <dbReference type="NCBI Taxonomy" id="231223"/>
    <lineage>
        <taxon>Eukaryota</taxon>
        <taxon>Metazoa</taxon>
        <taxon>Spiralia</taxon>
        <taxon>Lophotrochozoa</taxon>
        <taxon>Mollusca</taxon>
        <taxon>Gastropoda</taxon>
        <taxon>Heterobranchia</taxon>
        <taxon>Euthyneura</taxon>
        <taxon>Panpulmonata</taxon>
        <taxon>Sacoglossa</taxon>
        <taxon>Placobranchoidea</taxon>
        <taxon>Plakobranchidae</taxon>
        <taxon>Elysia</taxon>
    </lineage>
</organism>